<gene>
    <name evidence="2" type="ORF">N7468_001298</name>
</gene>
<name>A0A9W9PGH6_9EURO</name>
<evidence type="ECO:0000256" key="1">
    <source>
        <dbReference type="SAM" id="MobiDB-lite"/>
    </source>
</evidence>
<proteinExistence type="predicted"/>
<comment type="caution">
    <text evidence="2">The sequence shown here is derived from an EMBL/GenBank/DDBJ whole genome shotgun (WGS) entry which is preliminary data.</text>
</comment>
<sequence>MEPVLRMSKKASPSRGLHRLPTGQPRGGLSRIHAGGPACCSAALLFCGSAVLLFCCSAPAPEGLPIRPAFCLLVTLAVESDPQKKADLVGQTVRVCHQRRGFRFPGTAFPERFSRSQVCKSGLFGSPSAHMGKIADGFDLRTIVFHTGNLFSTSAGPKDQKLARLTPAIVESLSQSSCPDNRSPRAY</sequence>
<protein>
    <submittedName>
        <fullName evidence="2">Uncharacterized protein</fullName>
    </submittedName>
</protein>
<organism evidence="2 3">
    <name type="scientific">Penicillium chermesinum</name>
    <dbReference type="NCBI Taxonomy" id="63820"/>
    <lineage>
        <taxon>Eukaryota</taxon>
        <taxon>Fungi</taxon>
        <taxon>Dikarya</taxon>
        <taxon>Ascomycota</taxon>
        <taxon>Pezizomycotina</taxon>
        <taxon>Eurotiomycetes</taxon>
        <taxon>Eurotiomycetidae</taxon>
        <taxon>Eurotiales</taxon>
        <taxon>Aspergillaceae</taxon>
        <taxon>Penicillium</taxon>
    </lineage>
</organism>
<reference evidence="2" key="1">
    <citation type="submission" date="2022-11" db="EMBL/GenBank/DDBJ databases">
        <authorList>
            <person name="Petersen C."/>
        </authorList>
    </citation>
    <scope>NUCLEOTIDE SEQUENCE</scope>
    <source>
        <strain evidence="2">IBT 19713</strain>
    </source>
</reference>
<dbReference type="RefSeq" id="XP_058333736.1">
    <property type="nucleotide sequence ID" value="XM_058470595.1"/>
</dbReference>
<dbReference type="Proteomes" id="UP001150941">
    <property type="component" value="Unassembled WGS sequence"/>
</dbReference>
<dbReference type="EMBL" id="JAPQKS010000002">
    <property type="protein sequence ID" value="KAJ5246315.1"/>
    <property type="molecule type" value="Genomic_DNA"/>
</dbReference>
<evidence type="ECO:0000313" key="3">
    <source>
        <dbReference type="Proteomes" id="UP001150941"/>
    </source>
</evidence>
<accession>A0A9W9PGH6</accession>
<feature type="region of interest" description="Disordered" evidence="1">
    <location>
        <begin position="1"/>
        <end position="27"/>
    </location>
</feature>
<keyword evidence="3" id="KW-1185">Reference proteome</keyword>
<evidence type="ECO:0000313" key="2">
    <source>
        <dbReference type="EMBL" id="KAJ5246315.1"/>
    </source>
</evidence>
<dbReference type="GeneID" id="83197898"/>
<reference evidence="2" key="2">
    <citation type="journal article" date="2023" name="IMA Fungus">
        <title>Comparative genomic study of the Penicillium genus elucidates a diverse pangenome and 15 lateral gene transfer events.</title>
        <authorList>
            <person name="Petersen C."/>
            <person name="Sorensen T."/>
            <person name="Nielsen M.R."/>
            <person name="Sondergaard T.E."/>
            <person name="Sorensen J.L."/>
            <person name="Fitzpatrick D.A."/>
            <person name="Frisvad J.C."/>
            <person name="Nielsen K.L."/>
        </authorList>
    </citation>
    <scope>NUCLEOTIDE SEQUENCE</scope>
    <source>
        <strain evidence="2">IBT 19713</strain>
    </source>
</reference>
<dbReference type="AlphaFoldDB" id="A0A9W9PGH6"/>